<evidence type="ECO:0000256" key="1">
    <source>
        <dbReference type="ARBA" id="ARBA00001947"/>
    </source>
</evidence>
<organism evidence="10 11">
    <name type="scientific">Saccharopolyspora erythraea</name>
    <name type="common">Streptomyces erythraeus</name>
    <dbReference type="NCBI Taxonomy" id="1836"/>
    <lineage>
        <taxon>Bacteria</taxon>
        <taxon>Bacillati</taxon>
        <taxon>Actinomycetota</taxon>
        <taxon>Actinomycetes</taxon>
        <taxon>Pseudonocardiales</taxon>
        <taxon>Pseudonocardiaceae</taxon>
        <taxon>Saccharopolyspora</taxon>
    </lineage>
</organism>
<evidence type="ECO:0000256" key="9">
    <source>
        <dbReference type="RuleBase" id="RU003956"/>
    </source>
</evidence>
<comment type="function">
    <text evidence="7">Catalyzes the reversible hydration of carbon dioxide to form bicarbonate.</text>
</comment>
<dbReference type="Pfam" id="PF00484">
    <property type="entry name" value="Pro_CA"/>
    <property type="match status" value="1"/>
</dbReference>
<proteinExistence type="inferred from homology"/>
<comment type="caution">
    <text evidence="10">The sequence shown here is derived from an EMBL/GenBank/DDBJ whole genome shotgun (WGS) entry which is preliminary data.</text>
</comment>
<gene>
    <name evidence="10" type="ORF">GCM10009533_53270</name>
</gene>
<keyword evidence="4" id="KW-0479">Metal-binding</keyword>
<evidence type="ECO:0000256" key="8">
    <source>
        <dbReference type="ARBA" id="ARBA00048348"/>
    </source>
</evidence>
<evidence type="ECO:0000256" key="2">
    <source>
        <dbReference type="ARBA" id="ARBA00006217"/>
    </source>
</evidence>
<dbReference type="SUPFAM" id="SSF53056">
    <property type="entry name" value="beta-carbonic anhydrase, cab"/>
    <property type="match status" value="1"/>
</dbReference>
<name>A0ABN1DQA9_SACER</name>
<dbReference type="InterPro" id="IPR015892">
    <property type="entry name" value="Carbonic_anhydrase_CS"/>
</dbReference>
<evidence type="ECO:0000313" key="11">
    <source>
        <dbReference type="Proteomes" id="UP001500729"/>
    </source>
</evidence>
<dbReference type="EMBL" id="BAAAGS010000044">
    <property type="protein sequence ID" value="GAA0547892.1"/>
    <property type="molecule type" value="Genomic_DNA"/>
</dbReference>
<keyword evidence="5 9" id="KW-0862">Zinc</keyword>
<dbReference type="PROSITE" id="PS00704">
    <property type="entry name" value="PROK_CO2_ANHYDRASE_1"/>
    <property type="match status" value="1"/>
</dbReference>
<sequence length="199" mass="21836">MNFDHFVHHARRHPGMLPETRRRQLAAGQQPVALFIGCSDSRVVPSQITGAEPGKLFELRTAGNVVPTYTPDSASSEMATIEYAVIVLGVPEIIVCGHSHCGAVTALSAAGRGLEQLPAMRTWLGTDGMPGVEQGPEDPSVRTESKRHLRAQLDTLRSYPFIRERIDAGQLRLHGWFYEIDTGLVSACPHDDVEEFLPL</sequence>
<comment type="function">
    <text evidence="9">Reversible hydration of carbon dioxide.</text>
</comment>
<accession>A0ABN1DQA9</accession>
<comment type="cofactor">
    <cofactor evidence="1">
        <name>Zn(2+)</name>
        <dbReference type="ChEBI" id="CHEBI:29105"/>
    </cofactor>
</comment>
<evidence type="ECO:0000256" key="5">
    <source>
        <dbReference type="ARBA" id="ARBA00022833"/>
    </source>
</evidence>
<keyword evidence="11" id="KW-1185">Reference proteome</keyword>
<dbReference type="InterPro" id="IPR036874">
    <property type="entry name" value="Carbonic_anhydrase_sf"/>
</dbReference>
<comment type="catalytic activity">
    <reaction evidence="8 9">
        <text>hydrogencarbonate + H(+) = CO2 + H2O</text>
        <dbReference type="Rhea" id="RHEA:10748"/>
        <dbReference type="ChEBI" id="CHEBI:15377"/>
        <dbReference type="ChEBI" id="CHEBI:15378"/>
        <dbReference type="ChEBI" id="CHEBI:16526"/>
        <dbReference type="ChEBI" id="CHEBI:17544"/>
        <dbReference type="EC" id="4.2.1.1"/>
    </reaction>
</comment>
<evidence type="ECO:0000256" key="7">
    <source>
        <dbReference type="ARBA" id="ARBA00024993"/>
    </source>
</evidence>
<evidence type="ECO:0000313" key="10">
    <source>
        <dbReference type="EMBL" id="GAA0547892.1"/>
    </source>
</evidence>
<dbReference type="RefSeq" id="WP_009950857.1">
    <property type="nucleotide sequence ID" value="NZ_BAAAGS010000044.1"/>
</dbReference>
<dbReference type="PANTHER" id="PTHR11002">
    <property type="entry name" value="CARBONIC ANHYDRASE"/>
    <property type="match status" value="1"/>
</dbReference>
<evidence type="ECO:0000256" key="3">
    <source>
        <dbReference type="ARBA" id="ARBA00012925"/>
    </source>
</evidence>
<comment type="similarity">
    <text evidence="2 9">Belongs to the beta-class carbonic anhydrase family.</text>
</comment>
<dbReference type="PROSITE" id="PS00705">
    <property type="entry name" value="PROK_CO2_ANHYDRASE_2"/>
    <property type="match status" value="1"/>
</dbReference>
<protein>
    <recommendedName>
        <fullName evidence="3 9">Carbonic anhydrase</fullName>
        <ecNumber evidence="3 9">4.2.1.1</ecNumber>
    </recommendedName>
    <alternativeName>
        <fullName evidence="9">Carbonate dehydratase</fullName>
    </alternativeName>
</protein>
<evidence type="ECO:0000256" key="6">
    <source>
        <dbReference type="ARBA" id="ARBA00023239"/>
    </source>
</evidence>
<dbReference type="SMART" id="SM00947">
    <property type="entry name" value="Pro_CA"/>
    <property type="match status" value="1"/>
</dbReference>
<keyword evidence="6 9" id="KW-0456">Lyase</keyword>
<dbReference type="EC" id="4.2.1.1" evidence="3 9"/>
<reference evidence="10 11" key="1">
    <citation type="journal article" date="2019" name="Int. J. Syst. Evol. Microbiol.">
        <title>The Global Catalogue of Microorganisms (GCM) 10K type strain sequencing project: providing services to taxonomists for standard genome sequencing and annotation.</title>
        <authorList>
            <consortium name="The Broad Institute Genomics Platform"/>
            <consortium name="The Broad Institute Genome Sequencing Center for Infectious Disease"/>
            <person name="Wu L."/>
            <person name="Ma J."/>
        </authorList>
    </citation>
    <scope>NUCLEOTIDE SEQUENCE [LARGE SCALE GENOMIC DNA]</scope>
    <source>
        <strain evidence="10 11">JCM 10303</strain>
    </source>
</reference>
<dbReference type="Proteomes" id="UP001500729">
    <property type="component" value="Unassembled WGS sequence"/>
</dbReference>
<dbReference type="InterPro" id="IPR001765">
    <property type="entry name" value="Carbonic_anhydrase"/>
</dbReference>
<evidence type="ECO:0000256" key="4">
    <source>
        <dbReference type="ARBA" id="ARBA00022723"/>
    </source>
</evidence>
<dbReference type="PANTHER" id="PTHR11002:SF76">
    <property type="entry name" value="CARBONIC ANHYDRASE"/>
    <property type="match status" value="1"/>
</dbReference>
<dbReference type="Gene3D" id="3.40.1050.10">
    <property type="entry name" value="Carbonic anhydrase"/>
    <property type="match status" value="1"/>
</dbReference>